<name>A0A0A9EWU3_ARUDO</name>
<sequence>MCLRFVMTRLTLSTLTHGNAPVEGGILLGCRACMQLQYLSALDNMHMTTA</sequence>
<organism evidence="1">
    <name type="scientific">Arundo donax</name>
    <name type="common">Giant reed</name>
    <name type="synonym">Donax arundinaceus</name>
    <dbReference type="NCBI Taxonomy" id="35708"/>
    <lineage>
        <taxon>Eukaryota</taxon>
        <taxon>Viridiplantae</taxon>
        <taxon>Streptophyta</taxon>
        <taxon>Embryophyta</taxon>
        <taxon>Tracheophyta</taxon>
        <taxon>Spermatophyta</taxon>
        <taxon>Magnoliopsida</taxon>
        <taxon>Liliopsida</taxon>
        <taxon>Poales</taxon>
        <taxon>Poaceae</taxon>
        <taxon>PACMAD clade</taxon>
        <taxon>Arundinoideae</taxon>
        <taxon>Arundineae</taxon>
        <taxon>Arundo</taxon>
    </lineage>
</organism>
<reference evidence="1" key="2">
    <citation type="journal article" date="2015" name="Data Brief">
        <title>Shoot transcriptome of the giant reed, Arundo donax.</title>
        <authorList>
            <person name="Barrero R.A."/>
            <person name="Guerrero F.D."/>
            <person name="Moolhuijzen P."/>
            <person name="Goolsby J.A."/>
            <person name="Tidwell J."/>
            <person name="Bellgard S.E."/>
            <person name="Bellgard M.I."/>
        </authorList>
    </citation>
    <scope>NUCLEOTIDE SEQUENCE</scope>
    <source>
        <tissue evidence="1">Shoot tissue taken approximately 20 cm above the soil surface</tissue>
    </source>
</reference>
<accession>A0A0A9EWU3</accession>
<dbReference type="AlphaFoldDB" id="A0A0A9EWU3"/>
<reference evidence="1" key="1">
    <citation type="submission" date="2014-09" db="EMBL/GenBank/DDBJ databases">
        <authorList>
            <person name="Magalhaes I.L.F."/>
            <person name="Oliveira U."/>
            <person name="Santos F.R."/>
            <person name="Vidigal T.H.D.A."/>
            <person name="Brescovit A.D."/>
            <person name="Santos A.J."/>
        </authorList>
    </citation>
    <scope>NUCLEOTIDE SEQUENCE</scope>
    <source>
        <tissue evidence="1">Shoot tissue taken approximately 20 cm above the soil surface</tissue>
    </source>
</reference>
<protein>
    <submittedName>
        <fullName evidence="1">Uncharacterized protein</fullName>
    </submittedName>
</protein>
<proteinExistence type="predicted"/>
<dbReference type="EMBL" id="GBRH01195540">
    <property type="protein sequence ID" value="JAE02356.1"/>
    <property type="molecule type" value="Transcribed_RNA"/>
</dbReference>
<evidence type="ECO:0000313" key="1">
    <source>
        <dbReference type="EMBL" id="JAE02356.1"/>
    </source>
</evidence>